<dbReference type="PANTHER" id="PTHR46796:SF12">
    <property type="entry name" value="HTH-TYPE DNA-BINDING TRANSCRIPTIONAL ACTIVATOR EUTR"/>
    <property type="match status" value="1"/>
</dbReference>
<dbReference type="GO" id="GO:0043565">
    <property type="term" value="F:sequence-specific DNA binding"/>
    <property type="evidence" value="ECO:0007669"/>
    <property type="project" value="InterPro"/>
</dbReference>
<dbReference type="InterPro" id="IPR050204">
    <property type="entry name" value="AraC_XylS_family_regulators"/>
</dbReference>
<feature type="domain" description="HTH araC/xylS-type" evidence="4">
    <location>
        <begin position="237"/>
        <end position="337"/>
    </location>
</feature>
<accession>A0A7W8UBJ0</accession>
<dbReference type="SUPFAM" id="SSF46689">
    <property type="entry name" value="Homeodomain-like"/>
    <property type="match status" value="2"/>
</dbReference>
<reference evidence="5 6" key="1">
    <citation type="submission" date="2020-08" db="EMBL/GenBank/DDBJ databases">
        <title>Genomic Encyclopedia of Type Strains, Phase IV (KMG-V): Genome sequencing to study the core and pangenomes of soil and plant-associated prokaryotes.</title>
        <authorList>
            <person name="Whitman W."/>
        </authorList>
    </citation>
    <scope>NUCLEOTIDE SEQUENCE [LARGE SCALE GENOMIC DNA]</scope>
    <source>
        <strain evidence="5 6">SEMIA 4084</strain>
    </source>
</reference>
<evidence type="ECO:0000256" key="3">
    <source>
        <dbReference type="ARBA" id="ARBA00023163"/>
    </source>
</evidence>
<dbReference type="InterPro" id="IPR035418">
    <property type="entry name" value="AraC-bd_2"/>
</dbReference>
<evidence type="ECO:0000259" key="4">
    <source>
        <dbReference type="PROSITE" id="PS01124"/>
    </source>
</evidence>
<dbReference type="Proteomes" id="UP000585507">
    <property type="component" value="Unassembled WGS sequence"/>
</dbReference>
<comment type="caution">
    <text evidence="5">The sequence shown here is derived from an EMBL/GenBank/DDBJ whole genome shotgun (WGS) entry which is preliminary data.</text>
</comment>
<proteinExistence type="predicted"/>
<dbReference type="AlphaFoldDB" id="A0A7W8UBJ0"/>
<dbReference type="GO" id="GO:0003700">
    <property type="term" value="F:DNA-binding transcription factor activity"/>
    <property type="evidence" value="ECO:0007669"/>
    <property type="project" value="InterPro"/>
</dbReference>
<evidence type="ECO:0000313" key="5">
    <source>
        <dbReference type="EMBL" id="MBB5536350.1"/>
    </source>
</evidence>
<evidence type="ECO:0000256" key="2">
    <source>
        <dbReference type="ARBA" id="ARBA00023125"/>
    </source>
</evidence>
<keyword evidence="3" id="KW-0804">Transcription</keyword>
<evidence type="ECO:0000313" key="6">
    <source>
        <dbReference type="Proteomes" id="UP000585507"/>
    </source>
</evidence>
<gene>
    <name evidence="5" type="ORF">GGD55_003057</name>
</gene>
<dbReference type="PROSITE" id="PS01124">
    <property type="entry name" value="HTH_ARAC_FAMILY_2"/>
    <property type="match status" value="1"/>
</dbReference>
<name>A0A7W8UBJ0_9HYPH</name>
<dbReference type="PANTHER" id="PTHR46796">
    <property type="entry name" value="HTH-TYPE TRANSCRIPTIONAL ACTIVATOR RHAS-RELATED"/>
    <property type="match status" value="1"/>
</dbReference>
<dbReference type="EMBL" id="JACHBK010000006">
    <property type="protein sequence ID" value="MBB5536350.1"/>
    <property type="molecule type" value="Genomic_DNA"/>
</dbReference>
<protein>
    <submittedName>
        <fullName evidence="5">AraC-like DNA-binding protein</fullName>
    </submittedName>
</protein>
<dbReference type="Pfam" id="PF12833">
    <property type="entry name" value="HTH_18"/>
    <property type="match status" value="1"/>
</dbReference>
<dbReference type="InterPro" id="IPR018060">
    <property type="entry name" value="HTH_AraC"/>
</dbReference>
<dbReference type="SMART" id="SM00342">
    <property type="entry name" value="HTH_ARAC"/>
    <property type="match status" value="1"/>
</dbReference>
<evidence type="ECO:0000256" key="1">
    <source>
        <dbReference type="ARBA" id="ARBA00023015"/>
    </source>
</evidence>
<keyword evidence="1" id="KW-0805">Transcription regulation</keyword>
<dbReference type="Pfam" id="PF14525">
    <property type="entry name" value="AraC_binding_2"/>
    <property type="match status" value="1"/>
</dbReference>
<dbReference type="InterPro" id="IPR009057">
    <property type="entry name" value="Homeodomain-like_sf"/>
</dbReference>
<dbReference type="Gene3D" id="1.10.10.60">
    <property type="entry name" value="Homeodomain-like"/>
    <property type="match status" value="1"/>
</dbReference>
<keyword evidence="6" id="KW-1185">Reference proteome</keyword>
<sequence>MSFEFSRARSFFGSLMRYVTRSTFRIVKADADEMSEHYAKTLFPAQVEPLKQRQRISAEDRHYTAGRYSVWNGRCHSGMKVALAGAPDAYVLYLPSSGAMEMDLGRHRVVSTATTGFFGDMSRFEKLVLHEDRSHIGMAFEKSAMIQQLSELLDGPVTDSIEFAGTVDLTTVKGSRLAALGTLVWNCLDVDAADQLSPVAIERLFQTMMTVLLEVVPNNYMPRLTRPVSPAVPRRLKRAIEYMYANVSRSITVADIAREAGTSVRALQVSFQQFKATTPLNYLRMIRLEGARKALADDANPLPIADIARNWGFSHMGRFAASCYEAFGETPSETAKMRWSEAKKRSMAE</sequence>
<keyword evidence="2 5" id="KW-0238">DNA-binding</keyword>
<organism evidence="5 6">
    <name type="scientific">Rhizobium giardinii</name>
    <dbReference type="NCBI Taxonomy" id="56731"/>
    <lineage>
        <taxon>Bacteria</taxon>
        <taxon>Pseudomonadati</taxon>
        <taxon>Pseudomonadota</taxon>
        <taxon>Alphaproteobacteria</taxon>
        <taxon>Hyphomicrobiales</taxon>
        <taxon>Rhizobiaceae</taxon>
        <taxon>Rhizobium/Agrobacterium group</taxon>
        <taxon>Rhizobium</taxon>
    </lineage>
</organism>